<dbReference type="Gene3D" id="1.10.1040.10">
    <property type="entry name" value="N-(1-d-carboxylethyl)-l-norvaline Dehydrogenase, domain 2"/>
    <property type="match status" value="1"/>
</dbReference>
<reference evidence="2" key="1">
    <citation type="submission" date="2015-11" db="EMBL/GenBank/DDBJ databases">
        <title>De novo transcriptome assembly of four potential Pierce s Disease insect vectors from Arizona vineyards.</title>
        <authorList>
            <person name="Tassone E.E."/>
        </authorList>
    </citation>
    <scope>NUCLEOTIDE SEQUENCE</scope>
</reference>
<dbReference type="InterPro" id="IPR008927">
    <property type="entry name" value="6-PGluconate_DH-like_C_sf"/>
</dbReference>
<dbReference type="GO" id="GO:0006631">
    <property type="term" value="P:fatty acid metabolic process"/>
    <property type="evidence" value="ECO:0007669"/>
    <property type="project" value="InterPro"/>
</dbReference>
<dbReference type="GO" id="GO:0016616">
    <property type="term" value="F:oxidoreductase activity, acting on the CH-OH group of donors, NAD or NADP as acceptor"/>
    <property type="evidence" value="ECO:0007669"/>
    <property type="project" value="InterPro"/>
</dbReference>
<protein>
    <recommendedName>
        <fullName evidence="1">3-hydroxyacyl-CoA dehydrogenase C-terminal domain-containing protein</fullName>
    </recommendedName>
</protein>
<feature type="domain" description="3-hydroxyacyl-CoA dehydrogenase C-terminal" evidence="1">
    <location>
        <begin position="13"/>
        <end position="77"/>
    </location>
</feature>
<dbReference type="AlphaFoldDB" id="A0A1B6KAM3"/>
<accession>A0A1B6KAM3</accession>
<dbReference type="Pfam" id="PF00725">
    <property type="entry name" value="3HCDH"/>
    <property type="match status" value="1"/>
</dbReference>
<dbReference type="InterPro" id="IPR013328">
    <property type="entry name" value="6PGD_dom2"/>
</dbReference>
<evidence type="ECO:0000259" key="1">
    <source>
        <dbReference type="Pfam" id="PF00725"/>
    </source>
</evidence>
<name>A0A1B6KAM3_9HEMI</name>
<sequence>MMKQYMDYLRRYAILNEVWNQVAENILSVEDVDKVISEGLGMRYAFLGALEVAHLNAEGMKNYCERYSKSIYSTSNTFKPIPKMEGPQVDVVSEQLNKMTPLDKLQERRAWRDQCLTRLSVLKGELKRKPL</sequence>
<gene>
    <name evidence="2" type="ORF">g.29937</name>
</gene>
<dbReference type="EMBL" id="GEBQ01031487">
    <property type="protein sequence ID" value="JAT08490.1"/>
    <property type="molecule type" value="Transcribed_RNA"/>
</dbReference>
<dbReference type="InterPro" id="IPR006108">
    <property type="entry name" value="3HC_DH_C"/>
</dbReference>
<organism evidence="2">
    <name type="scientific">Graphocephala atropunctata</name>
    <dbReference type="NCBI Taxonomy" id="36148"/>
    <lineage>
        <taxon>Eukaryota</taxon>
        <taxon>Metazoa</taxon>
        <taxon>Ecdysozoa</taxon>
        <taxon>Arthropoda</taxon>
        <taxon>Hexapoda</taxon>
        <taxon>Insecta</taxon>
        <taxon>Pterygota</taxon>
        <taxon>Neoptera</taxon>
        <taxon>Paraneoptera</taxon>
        <taxon>Hemiptera</taxon>
        <taxon>Auchenorrhyncha</taxon>
        <taxon>Membracoidea</taxon>
        <taxon>Cicadellidae</taxon>
        <taxon>Cicadellinae</taxon>
        <taxon>Cicadellini</taxon>
        <taxon>Graphocephala</taxon>
    </lineage>
</organism>
<evidence type="ECO:0000313" key="2">
    <source>
        <dbReference type="EMBL" id="JAT08490.1"/>
    </source>
</evidence>
<proteinExistence type="predicted"/>
<dbReference type="SUPFAM" id="SSF48179">
    <property type="entry name" value="6-phosphogluconate dehydrogenase C-terminal domain-like"/>
    <property type="match status" value="1"/>
</dbReference>